<dbReference type="AlphaFoldDB" id="A0A0F9C3V7"/>
<dbReference type="Gene3D" id="1.10.530.10">
    <property type="match status" value="1"/>
</dbReference>
<sequence>MLRLKPSLIAMIASAALLPALVWSADGIQRIYADDGSVEFSNIPSNKSGKSTYIYKSTSNSVVTFSDQKPSHNQYEVLRFDCYACNPASTINWNTVQLNTTDYADVIKLTAHKHAVDPALVRALIHAESHFNPNAKSRVGAQGLMQLMPATATELGVENAFNVQQNIQGGTKYLAQLLATFNGDITLATAAYNAGPNAVLKYKGVPPYTETKVYVERVGILYRRYQHAS</sequence>
<dbReference type="PROSITE" id="PS00922">
    <property type="entry name" value="TRANSGLYCOSYLASE"/>
    <property type="match status" value="1"/>
</dbReference>
<evidence type="ECO:0000313" key="2">
    <source>
        <dbReference type="EMBL" id="KKL28904.1"/>
    </source>
</evidence>
<feature type="domain" description="Transglycosylase SLT" evidence="1">
    <location>
        <begin position="107"/>
        <end position="205"/>
    </location>
</feature>
<dbReference type="EMBL" id="LAZR01034930">
    <property type="protein sequence ID" value="KKL28904.1"/>
    <property type="molecule type" value="Genomic_DNA"/>
</dbReference>
<dbReference type="PANTHER" id="PTHR37423">
    <property type="entry name" value="SOLUBLE LYTIC MUREIN TRANSGLYCOSYLASE-RELATED"/>
    <property type="match status" value="1"/>
</dbReference>
<accession>A0A0F9C3V7</accession>
<protein>
    <recommendedName>
        <fullName evidence="1">Transglycosylase SLT domain-containing protein</fullName>
    </recommendedName>
</protein>
<dbReference type="SUPFAM" id="SSF53955">
    <property type="entry name" value="Lysozyme-like"/>
    <property type="match status" value="1"/>
</dbReference>
<gene>
    <name evidence="2" type="ORF">LCGC14_2370470</name>
</gene>
<evidence type="ECO:0000259" key="1">
    <source>
        <dbReference type="Pfam" id="PF01464"/>
    </source>
</evidence>
<name>A0A0F9C3V7_9ZZZZ</name>
<organism evidence="2">
    <name type="scientific">marine sediment metagenome</name>
    <dbReference type="NCBI Taxonomy" id="412755"/>
    <lineage>
        <taxon>unclassified sequences</taxon>
        <taxon>metagenomes</taxon>
        <taxon>ecological metagenomes</taxon>
    </lineage>
</organism>
<dbReference type="GO" id="GO:0000270">
    <property type="term" value="P:peptidoglycan metabolic process"/>
    <property type="evidence" value="ECO:0007669"/>
    <property type="project" value="InterPro"/>
</dbReference>
<dbReference type="Pfam" id="PF01464">
    <property type="entry name" value="SLT"/>
    <property type="match status" value="1"/>
</dbReference>
<comment type="caution">
    <text evidence="2">The sequence shown here is derived from an EMBL/GenBank/DDBJ whole genome shotgun (WGS) entry which is preliminary data.</text>
</comment>
<dbReference type="InterPro" id="IPR008258">
    <property type="entry name" value="Transglycosylase_SLT_dom_1"/>
</dbReference>
<dbReference type="PANTHER" id="PTHR37423:SF2">
    <property type="entry name" value="MEMBRANE-BOUND LYTIC MUREIN TRANSGLYCOSYLASE C"/>
    <property type="match status" value="1"/>
</dbReference>
<dbReference type="InterPro" id="IPR000189">
    <property type="entry name" value="Transglyc_AS"/>
</dbReference>
<dbReference type="GO" id="GO:0008933">
    <property type="term" value="F:peptidoglycan lytic transglycosylase activity"/>
    <property type="evidence" value="ECO:0007669"/>
    <property type="project" value="InterPro"/>
</dbReference>
<dbReference type="GO" id="GO:0016020">
    <property type="term" value="C:membrane"/>
    <property type="evidence" value="ECO:0007669"/>
    <property type="project" value="InterPro"/>
</dbReference>
<reference evidence="2" key="1">
    <citation type="journal article" date="2015" name="Nature">
        <title>Complex archaea that bridge the gap between prokaryotes and eukaryotes.</title>
        <authorList>
            <person name="Spang A."/>
            <person name="Saw J.H."/>
            <person name="Jorgensen S.L."/>
            <person name="Zaremba-Niedzwiedzka K."/>
            <person name="Martijn J."/>
            <person name="Lind A.E."/>
            <person name="van Eijk R."/>
            <person name="Schleper C."/>
            <person name="Guy L."/>
            <person name="Ettema T.J."/>
        </authorList>
    </citation>
    <scope>NUCLEOTIDE SEQUENCE</scope>
</reference>
<proteinExistence type="predicted"/>
<dbReference type="CDD" id="cd00254">
    <property type="entry name" value="LT-like"/>
    <property type="match status" value="1"/>
</dbReference>
<dbReference type="InterPro" id="IPR023346">
    <property type="entry name" value="Lysozyme-like_dom_sf"/>
</dbReference>